<reference evidence="1" key="1">
    <citation type="submission" date="2014-11" db="EMBL/GenBank/DDBJ databases">
        <authorList>
            <person name="Amaro Gonzalez C."/>
        </authorList>
    </citation>
    <scope>NUCLEOTIDE SEQUENCE</scope>
</reference>
<sequence length="45" mass="5288">MGAENHQLTVIKQRHHYKSKRKNFFICSFACMNSYLVIERASTAQ</sequence>
<accession>A0A0E9W7A6</accession>
<dbReference type="EMBL" id="GBXM01022361">
    <property type="protein sequence ID" value="JAH86216.1"/>
    <property type="molecule type" value="Transcribed_RNA"/>
</dbReference>
<organism evidence="1">
    <name type="scientific">Anguilla anguilla</name>
    <name type="common">European freshwater eel</name>
    <name type="synonym">Muraena anguilla</name>
    <dbReference type="NCBI Taxonomy" id="7936"/>
    <lineage>
        <taxon>Eukaryota</taxon>
        <taxon>Metazoa</taxon>
        <taxon>Chordata</taxon>
        <taxon>Craniata</taxon>
        <taxon>Vertebrata</taxon>
        <taxon>Euteleostomi</taxon>
        <taxon>Actinopterygii</taxon>
        <taxon>Neopterygii</taxon>
        <taxon>Teleostei</taxon>
        <taxon>Anguilliformes</taxon>
        <taxon>Anguillidae</taxon>
        <taxon>Anguilla</taxon>
    </lineage>
</organism>
<reference evidence="1" key="2">
    <citation type="journal article" date="2015" name="Fish Shellfish Immunol.">
        <title>Early steps in the European eel (Anguilla anguilla)-Vibrio vulnificus interaction in the gills: Role of the RtxA13 toxin.</title>
        <authorList>
            <person name="Callol A."/>
            <person name="Pajuelo D."/>
            <person name="Ebbesson L."/>
            <person name="Teles M."/>
            <person name="MacKenzie S."/>
            <person name="Amaro C."/>
        </authorList>
    </citation>
    <scope>NUCLEOTIDE SEQUENCE</scope>
</reference>
<protein>
    <submittedName>
        <fullName evidence="1">Uncharacterized protein</fullName>
    </submittedName>
</protein>
<evidence type="ECO:0000313" key="1">
    <source>
        <dbReference type="EMBL" id="JAH86216.1"/>
    </source>
</evidence>
<dbReference type="AlphaFoldDB" id="A0A0E9W7A6"/>
<proteinExistence type="predicted"/>
<name>A0A0E9W7A6_ANGAN</name>